<dbReference type="Gene3D" id="1.10.340.30">
    <property type="entry name" value="Hypothetical protein, domain 2"/>
    <property type="match status" value="1"/>
</dbReference>
<gene>
    <name evidence="4" type="ORF">QTJ16_002930</name>
</gene>
<dbReference type="EMBL" id="JAUBYV010000003">
    <property type="protein sequence ID" value="KAK2628284.1"/>
    <property type="molecule type" value="Genomic_DNA"/>
</dbReference>
<proteinExistence type="predicted"/>
<keyword evidence="2" id="KW-0539">Nucleus</keyword>
<dbReference type="AlphaFoldDB" id="A0AAD9T483"/>
<evidence type="ECO:0000313" key="4">
    <source>
        <dbReference type="EMBL" id="KAK2628284.1"/>
    </source>
</evidence>
<feature type="compositionally biased region" description="Polar residues" evidence="3">
    <location>
        <begin position="321"/>
        <end position="330"/>
    </location>
</feature>
<feature type="region of interest" description="Disordered" evidence="3">
    <location>
        <begin position="271"/>
        <end position="346"/>
    </location>
</feature>
<dbReference type="InterPro" id="IPR045138">
    <property type="entry name" value="MeCP2/MBD4"/>
</dbReference>
<dbReference type="GO" id="GO:0006281">
    <property type="term" value="P:DNA repair"/>
    <property type="evidence" value="ECO:0007669"/>
    <property type="project" value="InterPro"/>
</dbReference>
<dbReference type="PANTHER" id="PTHR15074">
    <property type="entry name" value="METHYL-CPG-BINDING PROTEIN"/>
    <property type="match status" value="1"/>
</dbReference>
<comment type="subcellular location">
    <subcellularLocation>
        <location evidence="1">Nucleus</location>
    </subcellularLocation>
</comment>
<evidence type="ECO:0000256" key="3">
    <source>
        <dbReference type="SAM" id="MobiDB-lite"/>
    </source>
</evidence>
<evidence type="ECO:0008006" key="6">
    <source>
        <dbReference type="Google" id="ProtNLM"/>
    </source>
</evidence>
<feature type="compositionally biased region" description="Basic and acidic residues" evidence="3">
    <location>
        <begin position="45"/>
        <end position="59"/>
    </location>
</feature>
<sequence length="628" mass="69002">MQEASVAFDIWGKARSASVAICAEIAGVHSGHNSHDRMVPGLNSNEDHDMPETEQPAERKRLPMGKLKPESHGIALKPSDSFTASLPPDVIQSAADAEADDNASVWSFTHYGSLDWDHSGDEFEAILANRKITRRCSNLSPRDRAKVQATFTGAVTPTKQKPEYGVRSVSEPPCTRQRRDAHGRFAPRVVPPLDVPKQQKETPILSPKPVVFTHTKTPITLGNLPVPSEGNQDSSATVRDSKGRFAKKSVAHAENLAPGVDHAELQEEVTSIPVQIPTRAKRAKRAPAKSPYFSPPDSPSKSRKATKKAEAGPNPLKTPRKASSSQSQSPGKDVDSISPPQGSARKRLPAKVISCIPFPPLSAPHFGLIQEKLAHDPFRLLIAVTFLIRTHGKHAIPVFFELMERYPTPEALVAAEKDDIVHIIRHLGLQNQRASTYQMYAKIWVEDPPKKDKRYTVRGYSGASASARCMRCDEANVGGAGSAVLCNCNSNIKKCEMTSDSGDRSAWEIGHMTQGPYALDSWRIFCRDVLRGVAQGWNGEGAAEGFQPEWMRVLPEDKELRAYLRWMWLKEGFYWDPFTGDKEVAGQELMRAALEGRIAWDDEGGMRILDEGIALEPGLSQVGAVAEV</sequence>
<feature type="region of interest" description="Disordered" evidence="3">
    <location>
        <begin position="158"/>
        <end position="178"/>
    </location>
</feature>
<reference evidence="4" key="1">
    <citation type="submission" date="2023-06" db="EMBL/GenBank/DDBJ databases">
        <title>Draft genome of Marssonina rosae.</title>
        <authorList>
            <person name="Cheng Q."/>
        </authorList>
    </citation>
    <scope>NUCLEOTIDE SEQUENCE</scope>
    <source>
        <strain evidence="4">R4</strain>
    </source>
</reference>
<dbReference type="SUPFAM" id="SSF48150">
    <property type="entry name" value="DNA-glycosylase"/>
    <property type="match status" value="1"/>
</dbReference>
<keyword evidence="5" id="KW-1185">Reference proteome</keyword>
<evidence type="ECO:0000256" key="1">
    <source>
        <dbReference type="ARBA" id="ARBA00004123"/>
    </source>
</evidence>
<comment type="caution">
    <text evidence="4">The sequence shown here is derived from an EMBL/GenBank/DDBJ whole genome shotgun (WGS) entry which is preliminary data.</text>
</comment>
<organism evidence="4 5">
    <name type="scientific">Diplocarpon rosae</name>
    <dbReference type="NCBI Taxonomy" id="946125"/>
    <lineage>
        <taxon>Eukaryota</taxon>
        <taxon>Fungi</taxon>
        <taxon>Dikarya</taxon>
        <taxon>Ascomycota</taxon>
        <taxon>Pezizomycotina</taxon>
        <taxon>Leotiomycetes</taxon>
        <taxon>Helotiales</taxon>
        <taxon>Drepanopezizaceae</taxon>
        <taxon>Diplocarpon</taxon>
    </lineage>
</organism>
<feature type="region of interest" description="Disordered" evidence="3">
    <location>
        <begin position="32"/>
        <end position="59"/>
    </location>
</feature>
<feature type="region of interest" description="Disordered" evidence="3">
    <location>
        <begin position="221"/>
        <end position="241"/>
    </location>
</feature>
<evidence type="ECO:0000313" key="5">
    <source>
        <dbReference type="Proteomes" id="UP001285354"/>
    </source>
</evidence>
<dbReference type="GO" id="GO:0003824">
    <property type="term" value="F:catalytic activity"/>
    <property type="evidence" value="ECO:0007669"/>
    <property type="project" value="InterPro"/>
</dbReference>
<dbReference type="GO" id="GO:0003677">
    <property type="term" value="F:DNA binding"/>
    <property type="evidence" value="ECO:0007669"/>
    <property type="project" value="InterPro"/>
</dbReference>
<dbReference type="GO" id="GO:0005634">
    <property type="term" value="C:nucleus"/>
    <property type="evidence" value="ECO:0007669"/>
    <property type="project" value="UniProtKB-SubCell"/>
</dbReference>
<dbReference type="PANTHER" id="PTHR15074:SF0">
    <property type="entry name" value="METHYL-CPG-BINDING DOMAIN PROTEIN 4-LIKE PROTEIN"/>
    <property type="match status" value="1"/>
</dbReference>
<dbReference type="Proteomes" id="UP001285354">
    <property type="component" value="Unassembled WGS sequence"/>
</dbReference>
<protein>
    <recommendedName>
        <fullName evidence="6">HhH-GPD domain-containing protein</fullName>
    </recommendedName>
</protein>
<accession>A0AAD9T483</accession>
<name>A0AAD9T483_9HELO</name>
<evidence type="ECO:0000256" key="2">
    <source>
        <dbReference type="ARBA" id="ARBA00023242"/>
    </source>
</evidence>
<feature type="compositionally biased region" description="Polar residues" evidence="3">
    <location>
        <begin position="229"/>
        <end position="238"/>
    </location>
</feature>
<dbReference type="InterPro" id="IPR011257">
    <property type="entry name" value="DNA_glycosylase"/>
</dbReference>